<feature type="compositionally biased region" description="Pro residues" evidence="3">
    <location>
        <begin position="900"/>
        <end position="909"/>
    </location>
</feature>
<dbReference type="InterPro" id="IPR023578">
    <property type="entry name" value="Ras_GEF_dom_sf"/>
</dbReference>
<dbReference type="SUPFAM" id="SSF48366">
    <property type="entry name" value="Ras GEF"/>
    <property type="match status" value="1"/>
</dbReference>
<dbReference type="Proteomes" id="UP000728032">
    <property type="component" value="Unassembled WGS sequence"/>
</dbReference>
<dbReference type="PANTHER" id="PTHR23113">
    <property type="entry name" value="GUANINE NUCLEOTIDE EXCHANGE FACTOR"/>
    <property type="match status" value="1"/>
</dbReference>
<feature type="compositionally biased region" description="Low complexity" evidence="3">
    <location>
        <begin position="748"/>
        <end position="757"/>
    </location>
</feature>
<organism evidence="7">
    <name type="scientific">Oppiella nova</name>
    <dbReference type="NCBI Taxonomy" id="334625"/>
    <lineage>
        <taxon>Eukaryota</taxon>
        <taxon>Metazoa</taxon>
        <taxon>Ecdysozoa</taxon>
        <taxon>Arthropoda</taxon>
        <taxon>Chelicerata</taxon>
        <taxon>Arachnida</taxon>
        <taxon>Acari</taxon>
        <taxon>Acariformes</taxon>
        <taxon>Sarcoptiformes</taxon>
        <taxon>Oribatida</taxon>
        <taxon>Brachypylina</taxon>
        <taxon>Oppioidea</taxon>
        <taxon>Oppiidae</taxon>
        <taxon>Oppiella</taxon>
    </lineage>
</organism>
<dbReference type="Gene3D" id="1.10.840.10">
    <property type="entry name" value="Ras guanine-nucleotide exchange factors catalytic domain"/>
    <property type="match status" value="2"/>
</dbReference>
<dbReference type="SUPFAM" id="SSF50729">
    <property type="entry name" value="PH domain-like"/>
    <property type="match status" value="1"/>
</dbReference>
<dbReference type="PROSITE" id="PS50009">
    <property type="entry name" value="RASGEF_CAT"/>
    <property type="match status" value="1"/>
</dbReference>
<dbReference type="InterPro" id="IPR001849">
    <property type="entry name" value="PH_domain"/>
</dbReference>
<dbReference type="Pfam" id="PF00618">
    <property type="entry name" value="RasGEF_N"/>
    <property type="match status" value="1"/>
</dbReference>
<dbReference type="EMBL" id="CAJPVJ010009241">
    <property type="protein sequence ID" value="CAG2172460.1"/>
    <property type="molecule type" value="Genomic_DNA"/>
</dbReference>
<dbReference type="SMART" id="SM00147">
    <property type="entry name" value="RasGEF"/>
    <property type="match status" value="1"/>
</dbReference>
<dbReference type="InterPro" id="IPR008937">
    <property type="entry name" value="Ras-like_GEF"/>
</dbReference>
<sequence length="937" mass="105759">MPKYAFEIVPRNQPKIVLFAKTLEEKALWMSNLILLNTRSMLERTLDSMLIDEAKKHPLRLPSPDVYRFAVEDSDSNIIFEENKSNSNVPLIKGATLLKLVERLTYHMYADPMFVRTFLTTYRSFCSPQTLLDLLIERFEIPEPEFNHNTPNTPPQQQPLQPIPPQQYMNTNTNTTNQIVNNMNNNNDIQYNNGSSMCCNNTTGDGPHSQHIYENSEIRNNHREILKRFRKEYSQPVQFRVLNVLRHWIDNHYYDFERDAGLLETLKKFLDEKVRAKKNMRKWCENIKKVLDRKSELSAEPQITHSFERQPPNFEWWLTKDSHKFDLLTLHPIELARQLTLLEFDLYRAVKPSELVGTEGQSVVWTKKDKQKTSPNLLKMIHHTSNFIFWLEKCIVETANFEERAAVLSRIIEIMIVLQELNNFNGVLEVISAIGSACVHRLEHTMNHIEKNSKLKRALEEAQELTVEHFKRYHEKLRSINPPCVPFFGMYLTNILHIEEGNPEFLVTPQPSLNHYDSQSTLTSISSATSVQTTNTSLLSLSSSTGSTASTVILPSNGTTTNSTVSSCATSTTSVPNTPNPNTNQMLINFSKRRKVAEITGEIQQYQNQPYCLNVHEGIRNFLESLNPLGDLDEKTLMDDLYSKSLEIEPRNAKQLNKFPRKWPDLNLKSPGIKPRGSRANHLPALQSLDSLLNSLSISQNEDSMADECQTHSPSTPQTPPYSATSCGAGSDHSVFASVFIGGGSTYGGPSPTTPIHSTPPTPSPWSSMPGLPPNPSTPPPLPPRTNRGTTRHNSMSYSSDVPSPRSRYAPTFVTLTNSFEDGMPPPLPPRCSTFSATLPRNYNSHASVAAAAVAAQHHNIQRFNSEYRRNSAMELPPIVDGCQQPLLSRRYSQTTHGPLSPPPPPPNAGPVFSVPIGPCPQLPPKTYRQTLNNIAR</sequence>
<feature type="region of interest" description="Disordered" evidence="3">
    <location>
        <begin position="561"/>
        <end position="583"/>
    </location>
</feature>
<dbReference type="PANTHER" id="PTHR23113:SF363">
    <property type="entry name" value="PROTEIN SON OF SEVENLESS"/>
    <property type="match status" value="1"/>
</dbReference>
<proteinExistence type="predicted"/>
<dbReference type="CDD" id="cd06224">
    <property type="entry name" value="REM"/>
    <property type="match status" value="1"/>
</dbReference>
<evidence type="ECO:0000256" key="1">
    <source>
        <dbReference type="ARBA" id="ARBA00022658"/>
    </source>
</evidence>
<dbReference type="OrthoDB" id="546434at2759"/>
<dbReference type="GO" id="GO:0005085">
    <property type="term" value="F:guanyl-nucleotide exchange factor activity"/>
    <property type="evidence" value="ECO:0007669"/>
    <property type="project" value="UniProtKB-KW"/>
</dbReference>
<dbReference type="Gene3D" id="1.20.870.10">
    <property type="entry name" value="Son of sevenless (SoS) protein Chain: S domain 1"/>
    <property type="match status" value="2"/>
</dbReference>
<feature type="region of interest" description="Disordered" evidence="3">
    <location>
        <begin position="747"/>
        <end position="806"/>
    </location>
</feature>
<protein>
    <recommendedName>
        <fullName evidence="9">Son of sevenless</fullName>
    </recommendedName>
</protein>
<evidence type="ECO:0000313" key="8">
    <source>
        <dbReference type="Proteomes" id="UP000728032"/>
    </source>
</evidence>
<evidence type="ECO:0000313" key="7">
    <source>
        <dbReference type="EMBL" id="CAD7655273.1"/>
    </source>
</evidence>
<dbReference type="Gene3D" id="6.10.250.3060">
    <property type="match status" value="1"/>
</dbReference>
<evidence type="ECO:0000259" key="5">
    <source>
        <dbReference type="PROSITE" id="PS50009"/>
    </source>
</evidence>
<feature type="compositionally biased region" description="Low complexity" evidence="3">
    <location>
        <begin position="711"/>
        <end position="726"/>
    </location>
</feature>
<name>A0A7R9M882_9ACAR</name>
<accession>A0A7R9M882</accession>
<feature type="domain" description="N-terminal Ras-GEF" evidence="6">
    <location>
        <begin position="88"/>
        <end position="295"/>
    </location>
</feature>
<keyword evidence="1 2" id="KW-0344">Guanine-nucleotide releasing factor</keyword>
<feature type="compositionally biased region" description="Pro residues" evidence="3">
    <location>
        <begin position="152"/>
        <end position="165"/>
    </location>
</feature>
<feature type="domain" description="PH" evidence="4">
    <location>
        <begin position="1"/>
        <end position="38"/>
    </location>
</feature>
<evidence type="ECO:0000256" key="2">
    <source>
        <dbReference type="PROSITE-ProRule" id="PRU00168"/>
    </source>
</evidence>
<dbReference type="AlphaFoldDB" id="A0A7R9M882"/>
<evidence type="ECO:0000256" key="3">
    <source>
        <dbReference type="SAM" id="MobiDB-lite"/>
    </source>
</evidence>
<evidence type="ECO:0008006" key="9">
    <source>
        <dbReference type="Google" id="ProtNLM"/>
    </source>
</evidence>
<dbReference type="PROSITE" id="PS50003">
    <property type="entry name" value="PH_DOMAIN"/>
    <property type="match status" value="1"/>
</dbReference>
<dbReference type="EMBL" id="OC924066">
    <property type="protein sequence ID" value="CAD7655273.1"/>
    <property type="molecule type" value="Genomic_DNA"/>
</dbReference>
<feature type="region of interest" description="Disordered" evidence="3">
    <location>
        <begin position="144"/>
        <end position="168"/>
    </location>
</feature>
<feature type="region of interest" description="Disordered" evidence="3">
    <location>
        <begin position="893"/>
        <end position="913"/>
    </location>
</feature>
<feature type="region of interest" description="Disordered" evidence="3">
    <location>
        <begin position="700"/>
        <end position="728"/>
    </location>
</feature>
<dbReference type="InterPro" id="IPR036964">
    <property type="entry name" value="RASGEF_cat_dom_sf"/>
</dbReference>
<feature type="compositionally biased region" description="Pro residues" evidence="3">
    <location>
        <begin position="771"/>
        <end position="784"/>
    </location>
</feature>
<dbReference type="InterPro" id="IPR001895">
    <property type="entry name" value="RASGEF_cat_dom"/>
</dbReference>
<dbReference type="GO" id="GO:0007265">
    <property type="term" value="P:Ras protein signal transduction"/>
    <property type="evidence" value="ECO:0007669"/>
    <property type="project" value="TreeGrafter"/>
</dbReference>
<feature type="compositionally biased region" description="Polar residues" evidence="3">
    <location>
        <begin position="792"/>
        <end position="802"/>
    </location>
</feature>
<dbReference type="CDD" id="cd00155">
    <property type="entry name" value="RasGEF"/>
    <property type="match status" value="1"/>
</dbReference>
<dbReference type="PROSITE" id="PS50212">
    <property type="entry name" value="RASGEF_NTER"/>
    <property type="match status" value="1"/>
</dbReference>
<gene>
    <name evidence="7" type="ORF">ONB1V03_LOCUS11916</name>
</gene>
<feature type="domain" description="Ras-GEF" evidence="5">
    <location>
        <begin position="331"/>
        <end position="651"/>
    </location>
</feature>
<keyword evidence="8" id="KW-1185">Reference proteome</keyword>
<evidence type="ECO:0000259" key="4">
    <source>
        <dbReference type="PROSITE" id="PS50003"/>
    </source>
</evidence>
<dbReference type="InterPro" id="IPR000651">
    <property type="entry name" value="Ras-like_Gua-exchang_fac_N"/>
</dbReference>
<dbReference type="Pfam" id="PF00617">
    <property type="entry name" value="RasGEF"/>
    <property type="match status" value="1"/>
</dbReference>
<dbReference type="SMART" id="SM00229">
    <property type="entry name" value="RasGEFN"/>
    <property type="match status" value="1"/>
</dbReference>
<dbReference type="GO" id="GO:0005886">
    <property type="term" value="C:plasma membrane"/>
    <property type="evidence" value="ECO:0007669"/>
    <property type="project" value="TreeGrafter"/>
</dbReference>
<evidence type="ECO:0000259" key="6">
    <source>
        <dbReference type="PROSITE" id="PS50212"/>
    </source>
</evidence>
<reference evidence="7" key="1">
    <citation type="submission" date="2020-11" db="EMBL/GenBank/DDBJ databases">
        <authorList>
            <person name="Tran Van P."/>
        </authorList>
    </citation>
    <scope>NUCLEOTIDE SEQUENCE</scope>
</reference>